<comment type="caution">
    <text evidence="2">The sequence shown here is derived from an EMBL/GenBank/DDBJ whole genome shotgun (WGS) entry which is preliminary data.</text>
</comment>
<evidence type="ECO:0000256" key="1">
    <source>
        <dbReference type="SAM" id="MobiDB-lite"/>
    </source>
</evidence>
<evidence type="ECO:0000313" key="2">
    <source>
        <dbReference type="EMBL" id="KAH0546928.1"/>
    </source>
</evidence>
<proteinExistence type="predicted"/>
<organism evidence="2 3">
    <name type="scientific">Cotesia glomerata</name>
    <name type="common">Lepidopteran parasitic wasp</name>
    <name type="synonym">Apanteles glomeratus</name>
    <dbReference type="NCBI Taxonomy" id="32391"/>
    <lineage>
        <taxon>Eukaryota</taxon>
        <taxon>Metazoa</taxon>
        <taxon>Ecdysozoa</taxon>
        <taxon>Arthropoda</taxon>
        <taxon>Hexapoda</taxon>
        <taxon>Insecta</taxon>
        <taxon>Pterygota</taxon>
        <taxon>Neoptera</taxon>
        <taxon>Endopterygota</taxon>
        <taxon>Hymenoptera</taxon>
        <taxon>Apocrita</taxon>
        <taxon>Ichneumonoidea</taxon>
        <taxon>Braconidae</taxon>
        <taxon>Microgastrinae</taxon>
        <taxon>Cotesia</taxon>
    </lineage>
</organism>
<sequence>MPSQKTRLETRHIAKKNNKEDNKERMIVEVKDQEDEEVDKEPQKRPQEFLPSASPLSERGYTTFKDAKIPNPTVSTTGST</sequence>
<gene>
    <name evidence="2" type="ORF">KQX54_016137</name>
</gene>
<dbReference type="Proteomes" id="UP000826195">
    <property type="component" value="Unassembled WGS sequence"/>
</dbReference>
<evidence type="ECO:0000313" key="3">
    <source>
        <dbReference type="Proteomes" id="UP000826195"/>
    </source>
</evidence>
<name>A0AAV7HRW8_COTGL</name>
<dbReference type="EMBL" id="JAHXZJ010002237">
    <property type="protein sequence ID" value="KAH0546928.1"/>
    <property type="molecule type" value="Genomic_DNA"/>
</dbReference>
<keyword evidence="3" id="KW-1185">Reference proteome</keyword>
<feature type="compositionally biased region" description="Basic and acidic residues" evidence="1">
    <location>
        <begin position="1"/>
        <end position="31"/>
    </location>
</feature>
<dbReference type="AlphaFoldDB" id="A0AAV7HRW8"/>
<feature type="region of interest" description="Disordered" evidence="1">
    <location>
        <begin position="1"/>
        <end position="80"/>
    </location>
</feature>
<reference evidence="2 3" key="1">
    <citation type="journal article" date="2021" name="J. Hered.">
        <title>A chromosome-level genome assembly of the parasitoid wasp, Cotesia glomerata (Hymenoptera: Braconidae).</title>
        <authorList>
            <person name="Pinto B.J."/>
            <person name="Weis J.J."/>
            <person name="Gamble T."/>
            <person name="Ode P.J."/>
            <person name="Paul R."/>
            <person name="Zaspel J.M."/>
        </authorList>
    </citation>
    <scope>NUCLEOTIDE SEQUENCE [LARGE SCALE GENOMIC DNA]</scope>
    <source>
        <strain evidence="2">CgM1</strain>
    </source>
</reference>
<accession>A0AAV7HRW8</accession>
<protein>
    <submittedName>
        <fullName evidence="2">Uncharacterized protein</fullName>
    </submittedName>
</protein>